<dbReference type="RefSeq" id="WP_283742145.1">
    <property type="nucleotide sequence ID" value="NZ_JASJEV010000018.1"/>
</dbReference>
<dbReference type="PANTHER" id="PTHR10625:SF17">
    <property type="entry name" value="HISTONE DEACETYLASE 8"/>
    <property type="match status" value="1"/>
</dbReference>
<dbReference type="PANTHER" id="PTHR10625">
    <property type="entry name" value="HISTONE DEACETYLASE HDAC1-RELATED"/>
    <property type="match status" value="1"/>
</dbReference>
<dbReference type="EMBL" id="JASJEV010000018">
    <property type="protein sequence ID" value="MDJ1160144.1"/>
    <property type="molecule type" value="Genomic_DNA"/>
</dbReference>
<proteinExistence type="inferred from homology"/>
<evidence type="ECO:0000256" key="4">
    <source>
        <dbReference type="ARBA" id="ARBA00022801"/>
    </source>
</evidence>
<comment type="caution">
    <text evidence="7">The sequence shown here is derived from an EMBL/GenBank/DDBJ whole genome shotgun (WGS) entry which is preliminary data.</text>
</comment>
<evidence type="ECO:0000256" key="1">
    <source>
        <dbReference type="ARBA" id="ARBA00001947"/>
    </source>
</evidence>
<reference evidence="7 8" key="1">
    <citation type="submission" date="2023-05" db="EMBL/GenBank/DDBJ databases">
        <title>Chelatococcus sp. nov., a moderately thermophilic bacterium isolated from hot spring microbial mat.</title>
        <authorList>
            <person name="Hu C.-J."/>
            <person name="Li W.-J."/>
        </authorList>
    </citation>
    <scope>NUCLEOTIDE SEQUENCE [LARGE SCALE GENOMIC DNA]</scope>
    <source>
        <strain evidence="7 8">SYSU G07232</strain>
    </source>
</reference>
<dbReference type="PRINTS" id="PR01270">
    <property type="entry name" value="HDASUPER"/>
</dbReference>
<comment type="similarity">
    <text evidence="2">Belongs to the histone deacetylase family.</text>
</comment>
<keyword evidence="8" id="KW-1185">Reference proteome</keyword>
<dbReference type="Gene3D" id="3.40.800.20">
    <property type="entry name" value="Histone deacetylase domain"/>
    <property type="match status" value="1"/>
</dbReference>
<evidence type="ECO:0000256" key="3">
    <source>
        <dbReference type="ARBA" id="ARBA00022723"/>
    </source>
</evidence>
<dbReference type="SUPFAM" id="SSF52768">
    <property type="entry name" value="Arginase/deacetylase"/>
    <property type="match status" value="1"/>
</dbReference>
<evidence type="ECO:0000256" key="2">
    <source>
        <dbReference type="ARBA" id="ARBA00005947"/>
    </source>
</evidence>
<evidence type="ECO:0000256" key="5">
    <source>
        <dbReference type="ARBA" id="ARBA00022833"/>
    </source>
</evidence>
<keyword evidence="4" id="KW-0378">Hydrolase</keyword>
<dbReference type="InterPro" id="IPR037138">
    <property type="entry name" value="His_deacetylse_dom_sf"/>
</dbReference>
<keyword evidence="5" id="KW-0862">Zinc</keyword>
<keyword evidence="3" id="KW-0479">Metal-binding</keyword>
<dbReference type="Proteomes" id="UP001321492">
    <property type="component" value="Unassembled WGS sequence"/>
</dbReference>
<name>A0ABT7AL99_9HYPH</name>
<gene>
    <name evidence="7" type="ORF">QNA08_18180</name>
</gene>
<accession>A0ABT7AL99</accession>
<organism evidence="7 8">
    <name type="scientific">Chelatococcus albus</name>
    <dbReference type="NCBI Taxonomy" id="3047466"/>
    <lineage>
        <taxon>Bacteria</taxon>
        <taxon>Pseudomonadati</taxon>
        <taxon>Pseudomonadota</taxon>
        <taxon>Alphaproteobacteria</taxon>
        <taxon>Hyphomicrobiales</taxon>
        <taxon>Chelatococcaceae</taxon>
        <taxon>Chelatococcus</taxon>
    </lineage>
</organism>
<sequence>MKLFFDQAQLAHRPRQYMVHGRIVDPFENPDRATTLLDALDRLGLERATPRDAGRAPILAVHAAHYVTFLEEAYARFMELPGAGPEVLPNVSPYRGAGADFAERGPARPKGIIGRAGWYLSGMSCAMTADTWASAYASAQTGIAGAEAVLAGERAAFALCRPPGHHAYADRSAGFCYLNNAAIAAEVLRQAFRRVAIVDFDTHHGDGTQAIFYRRADVFYGSVHTDPSDYYPHHAGYADETGFGDGECANLNLPLAPGAGDDAFLDANTRLALAVQAHGAEALVISAGWDAHREDPLSRLGVTTDAYPRLGEIWGKLGLPTLIVQEGGYSLAAVAEAAPAFVAAFRAAAGA</sequence>
<dbReference type="InterPro" id="IPR000286">
    <property type="entry name" value="HDACs"/>
</dbReference>
<evidence type="ECO:0000259" key="6">
    <source>
        <dbReference type="Pfam" id="PF00850"/>
    </source>
</evidence>
<evidence type="ECO:0000313" key="7">
    <source>
        <dbReference type="EMBL" id="MDJ1160144.1"/>
    </source>
</evidence>
<dbReference type="InterPro" id="IPR023696">
    <property type="entry name" value="Ureohydrolase_dom_sf"/>
</dbReference>
<dbReference type="Pfam" id="PF00850">
    <property type="entry name" value="Hist_deacetyl"/>
    <property type="match status" value="1"/>
</dbReference>
<feature type="domain" description="Histone deacetylase" evidence="6">
    <location>
        <begin position="28"/>
        <end position="344"/>
    </location>
</feature>
<protein>
    <submittedName>
        <fullName evidence="7">Histone deacetylase family protein</fullName>
    </submittedName>
</protein>
<evidence type="ECO:0000313" key="8">
    <source>
        <dbReference type="Proteomes" id="UP001321492"/>
    </source>
</evidence>
<dbReference type="CDD" id="cd10001">
    <property type="entry name" value="HDAC_classII_APAH"/>
    <property type="match status" value="1"/>
</dbReference>
<dbReference type="InterPro" id="IPR023801">
    <property type="entry name" value="His_deacetylse_dom"/>
</dbReference>
<comment type="cofactor">
    <cofactor evidence="1">
        <name>Zn(2+)</name>
        <dbReference type="ChEBI" id="CHEBI:29105"/>
    </cofactor>
</comment>